<dbReference type="RefSeq" id="WP_068218794.1">
    <property type="nucleotide sequence ID" value="NZ_CP139724.1"/>
</dbReference>
<dbReference type="PANTHER" id="PTHR33169">
    <property type="entry name" value="PADR-FAMILY TRANSCRIPTIONAL REGULATOR"/>
    <property type="match status" value="1"/>
</dbReference>
<dbReference type="Gene3D" id="1.10.10.10">
    <property type="entry name" value="Winged helix-like DNA-binding domain superfamily/Winged helix DNA-binding domain"/>
    <property type="match status" value="1"/>
</dbReference>
<dbReference type="Pfam" id="PF03551">
    <property type="entry name" value="PadR"/>
    <property type="match status" value="1"/>
</dbReference>
<dbReference type="InterPro" id="IPR036390">
    <property type="entry name" value="WH_DNA-bd_sf"/>
</dbReference>
<protein>
    <submittedName>
        <fullName evidence="2">PadR family transcriptional regulator</fullName>
    </submittedName>
</protein>
<dbReference type="AlphaFoldDB" id="A0A150XDL3"/>
<dbReference type="InterPro" id="IPR005149">
    <property type="entry name" value="Tscrpt_reg_PadR_N"/>
</dbReference>
<dbReference type="Proteomes" id="UP000075606">
    <property type="component" value="Unassembled WGS sequence"/>
</dbReference>
<dbReference type="SUPFAM" id="SSF46785">
    <property type="entry name" value="Winged helix' DNA-binding domain"/>
    <property type="match status" value="1"/>
</dbReference>
<organism evidence="2 3">
    <name type="scientific">Roseivirga spongicola</name>
    <dbReference type="NCBI Taxonomy" id="333140"/>
    <lineage>
        <taxon>Bacteria</taxon>
        <taxon>Pseudomonadati</taxon>
        <taxon>Bacteroidota</taxon>
        <taxon>Cytophagia</taxon>
        <taxon>Cytophagales</taxon>
        <taxon>Roseivirgaceae</taxon>
        <taxon>Roseivirga</taxon>
    </lineage>
</organism>
<reference evidence="2 3" key="1">
    <citation type="submission" date="2016-01" db="EMBL/GenBank/DDBJ databases">
        <title>Genome sequencing of Roseivirga spongicola UST030701-084.</title>
        <authorList>
            <person name="Selvaratnam C."/>
            <person name="Thevarajoo S."/>
            <person name="Goh K.M."/>
            <person name="Ee R."/>
            <person name="Chan K.-G."/>
            <person name="Chong C.S."/>
        </authorList>
    </citation>
    <scope>NUCLEOTIDE SEQUENCE [LARGE SCALE GENOMIC DNA]</scope>
    <source>
        <strain evidence="2 3">UST030701-084</strain>
    </source>
</reference>
<keyword evidence="3" id="KW-1185">Reference proteome</keyword>
<dbReference type="PANTHER" id="PTHR33169:SF14">
    <property type="entry name" value="TRANSCRIPTIONAL REGULATOR RV3488"/>
    <property type="match status" value="1"/>
</dbReference>
<dbReference type="InterPro" id="IPR036388">
    <property type="entry name" value="WH-like_DNA-bd_sf"/>
</dbReference>
<evidence type="ECO:0000313" key="3">
    <source>
        <dbReference type="Proteomes" id="UP000075606"/>
    </source>
</evidence>
<name>A0A150XDL3_9BACT</name>
<dbReference type="InterPro" id="IPR052509">
    <property type="entry name" value="Metal_resp_DNA-bind_regulator"/>
</dbReference>
<dbReference type="OrthoDB" id="9791785at2"/>
<feature type="domain" description="Transcription regulator PadR N-terminal" evidence="1">
    <location>
        <begin position="19"/>
        <end position="87"/>
    </location>
</feature>
<proteinExistence type="predicted"/>
<evidence type="ECO:0000259" key="1">
    <source>
        <dbReference type="Pfam" id="PF03551"/>
    </source>
</evidence>
<dbReference type="EMBL" id="LRPC01000005">
    <property type="protein sequence ID" value="KYG76829.1"/>
    <property type="molecule type" value="Genomic_DNA"/>
</dbReference>
<gene>
    <name evidence="2" type="ORF">AWW68_19225</name>
</gene>
<accession>A0A150XDL3</accession>
<sequence length="111" mass="12691">MNLENTQVQMRKGILEFCILHIISRGEVYASDMLEELTSAKIMVVEGTLYPLLTRLRKAGLVEYKWVESSSGPPRKYYTITSQGQEFVSSLDKTWKELVNSTSQIITKKSK</sequence>
<comment type="caution">
    <text evidence="2">The sequence shown here is derived from an EMBL/GenBank/DDBJ whole genome shotgun (WGS) entry which is preliminary data.</text>
</comment>
<evidence type="ECO:0000313" key="2">
    <source>
        <dbReference type="EMBL" id="KYG76829.1"/>
    </source>
</evidence>
<dbReference type="STRING" id="333140.AWW68_19225"/>